<evidence type="ECO:0008006" key="4">
    <source>
        <dbReference type="Google" id="ProtNLM"/>
    </source>
</evidence>
<comment type="caution">
    <text evidence="2">The sequence shown here is derived from an EMBL/GenBank/DDBJ whole genome shotgun (WGS) entry which is preliminary data.</text>
</comment>
<dbReference type="AlphaFoldDB" id="A0AAJ3K4B0"/>
<keyword evidence="3" id="KW-1185">Reference proteome</keyword>
<dbReference type="GO" id="GO:0019867">
    <property type="term" value="C:outer membrane"/>
    <property type="evidence" value="ECO:0007669"/>
    <property type="project" value="InterPro"/>
</dbReference>
<dbReference type="RefSeq" id="WP_059367362.1">
    <property type="nucleotide sequence ID" value="NZ_BBXJ01000001.1"/>
</dbReference>
<sequence>MTHSGFNIKENDSPKSRINNNGQVDFANGNYTTASVTDGSNSAAVKVNVVTQDISTDNKGVTSVSGTSGLTTAKTVYDAINNALNNSSFTLKANSDAGTAIKRNGYIDIKSGKNVNVSRDGSVIIINTVDNPTFTDVTTNNLTAKEQISGKNLTVSGTSNLQAANVNQQFSANSDVSLGVSSKTVTFVSGSSINTGSNRISGVATGTDKTDAVNKGQLDDAISNITNTTNTAVNAANNANTTANNANARANNGTTITKDLSVTNNATIVKDLTVN</sequence>
<feature type="region of interest" description="Disordered" evidence="1">
    <location>
        <begin position="1"/>
        <end position="24"/>
    </location>
</feature>
<reference evidence="2 3" key="1">
    <citation type="submission" date="2016-10" db="EMBL/GenBank/DDBJ databases">
        <title>Rodentibacter gen. nov. and new species.</title>
        <authorList>
            <person name="Christensen H."/>
        </authorList>
    </citation>
    <scope>NUCLEOTIDE SEQUENCE [LARGE SCALE GENOMIC DNA]</scope>
    <source>
        <strain evidence="2 3">199137021</strain>
    </source>
</reference>
<name>A0AAJ3K4B0_9PAST</name>
<accession>A0AAJ3K4B0</accession>
<evidence type="ECO:0000313" key="2">
    <source>
        <dbReference type="EMBL" id="OOF72935.1"/>
    </source>
</evidence>
<dbReference type="Proteomes" id="UP000188998">
    <property type="component" value="Unassembled WGS sequence"/>
</dbReference>
<evidence type="ECO:0000256" key="1">
    <source>
        <dbReference type="SAM" id="MobiDB-lite"/>
    </source>
</evidence>
<protein>
    <recommendedName>
        <fullName evidence="4">Trimeric autotransporter adhesin YadA-like stalk domain-containing protein</fullName>
    </recommendedName>
</protein>
<gene>
    <name evidence="2" type="ORF">BKG90_02575</name>
</gene>
<proteinExistence type="predicted"/>
<evidence type="ECO:0000313" key="3">
    <source>
        <dbReference type="Proteomes" id="UP000188998"/>
    </source>
</evidence>
<organism evidence="2 3">
    <name type="scientific">Rodentibacter caecimuris</name>
    <dbReference type="NCBI Taxonomy" id="1796644"/>
    <lineage>
        <taxon>Bacteria</taxon>
        <taxon>Pseudomonadati</taxon>
        <taxon>Pseudomonadota</taxon>
        <taxon>Gammaproteobacteria</taxon>
        <taxon>Pasteurellales</taxon>
        <taxon>Pasteurellaceae</taxon>
        <taxon>Rodentibacter</taxon>
    </lineage>
</organism>
<dbReference type="EMBL" id="MLAB01000010">
    <property type="protein sequence ID" value="OOF72935.1"/>
    <property type="molecule type" value="Genomic_DNA"/>
</dbReference>